<comment type="subcellular location">
    <subcellularLocation>
        <location evidence="1 10">Cell outer membrane</location>
        <topology evidence="1 10">Multi-pass membrane protein</topology>
    </subcellularLocation>
</comment>
<dbReference type="SUPFAM" id="SSF56935">
    <property type="entry name" value="Porins"/>
    <property type="match status" value="1"/>
</dbReference>
<accession>A0A1W2A8J4</accession>
<dbReference type="EMBL" id="FWXT01000001">
    <property type="protein sequence ID" value="SMC56598.1"/>
    <property type="molecule type" value="Genomic_DNA"/>
</dbReference>
<dbReference type="GO" id="GO:0006826">
    <property type="term" value="P:iron ion transport"/>
    <property type="evidence" value="ECO:0007669"/>
    <property type="project" value="UniProtKB-KW"/>
</dbReference>
<dbReference type="RefSeq" id="WP_084237484.1">
    <property type="nucleotide sequence ID" value="NZ_FWXT01000001.1"/>
</dbReference>
<evidence type="ECO:0000256" key="1">
    <source>
        <dbReference type="ARBA" id="ARBA00004571"/>
    </source>
</evidence>
<dbReference type="Gene3D" id="2.60.40.1120">
    <property type="entry name" value="Carboxypeptidase-like, regulatory domain"/>
    <property type="match status" value="1"/>
</dbReference>
<dbReference type="GO" id="GO:0009279">
    <property type="term" value="C:cell outer membrane"/>
    <property type="evidence" value="ECO:0007669"/>
    <property type="project" value="UniProtKB-SubCell"/>
</dbReference>
<keyword evidence="6" id="KW-0408">Iron</keyword>
<name>A0A1W2A8J4_9SPHI</name>
<dbReference type="Pfam" id="PF00593">
    <property type="entry name" value="TonB_dep_Rec_b-barrel"/>
    <property type="match status" value="1"/>
</dbReference>
<feature type="domain" description="TonB-dependent receptor-like beta-barrel" evidence="12">
    <location>
        <begin position="570"/>
        <end position="944"/>
    </location>
</feature>
<dbReference type="Pfam" id="PF07660">
    <property type="entry name" value="STN"/>
    <property type="match status" value="1"/>
</dbReference>
<dbReference type="InterPro" id="IPR008969">
    <property type="entry name" value="CarboxyPept-like_regulatory"/>
</dbReference>
<evidence type="ECO:0000256" key="3">
    <source>
        <dbReference type="ARBA" id="ARBA00022452"/>
    </source>
</evidence>
<dbReference type="PROSITE" id="PS52016">
    <property type="entry name" value="TONB_DEPENDENT_REC_3"/>
    <property type="match status" value="1"/>
</dbReference>
<proteinExistence type="inferred from homology"/>
<evidence type="ECO:0000256" key="6">
    <source>
        <dbReference type="ARBA" id="ARBA00023004"/>
    </source>
</evidence>
<dbReference type="AlphaFoldDB" id="A0A1W2A8J4"/>
<evidence type="ECO:0000259" key="12">
    <source>
        <dbReference type="Pfam" id="PF00593"/>
    </source>
</evidence>
<dbReference type="Pfam" id="PF07715">
    <property type="entry name" value="Plug"/>
    <property type="match status" value="1"/>
</dbReference>
<feature type="domain" description="Secretin/TonB short N-terminal" evidence="13">
    <location>
        <begin position="87"/>
        <end position="138"/>
    </location>
</feature>
<dbReference type="InterPro" id="IPR037066">
    <property type="entry name" value="Plug_dom_sf"/>
</dbReference>
<evidence type="ECO:0000259" key="13">
    <source>
        <dbReference type="Pfam" id="PF07660"/>
    </source>
</evidence>
<evidence type="ECO:0000256" key="11">
    <source>
        <dbReference type="RuleBase" id="RU003357"/>
    </source>
</evidence>
<dbReference type="InterPro" id="IPR039426">
    <property type="entry name" value="TonB-dep_rcpt-like"/>
</dbReference>
<keyword evidence="7 11" id="KW-0798">TonB box</keyword>
<sequence>MYNFYTKRLIQLFGCISKIQLMMNLALRRANRTGKREWIMRVNLTTLLLITVILQVSAGSYAQKITLSEKNAPIKSVLDKIRTQSGYDFLFTTTNLRTANPVTIQVKDVDLKEVLKRVFENQPFDYSVANNSVVVSRKEPSFLDKLKNAFSAVDVRGRVLDEDGKPMAGVSVKLKGTSTKSTSSNEQGFFSLSVPDNAVLVFSYVGYVTREMTASPTMVVVMQQGQNRLEETVVVGYGSTKRKDLTGSVASVSMSEVKNVPFMSLDNAMVGKAAGVQVIKADGAPGGAVRIRVRGGTSLIGSNDPLYVIDGVPVTVTNTFVGTTDMTNPMENYGGENARNSAISGSYARGLNNLAGLNIEDIESIDILKDASATAIYGSKAANGVVIVTTKKGKKNEKPVLEMNYYAGFSKARSEKVLNRDQYLSVLKEAAQTRVTEDQRLGRTPDPASLSIVNGTANLGNGNTDWLDEVLRNGLTQNATVSVRGGGTGSTYYSSLSYSQQKGTLISSDFSRVSGRLNLDNEITSKLRVITNVDYSFTKNNVTNGLYGNALLAPPTINPYNADGSFTIFDNYNVGSDFGLQNPLALATATNLGKTNQLRGSLSGEYTILKDLKLKSMLQVNFNSYKQRNYIPSYLEIANPNSQGGVSAGGGVGSQALNESTNTLIENTLTWDKEFNADHRLNMVAGQSFEKYTAEFFSAEGRTFPDDIYLNNLTSAATPTQVRGSNPSGQYALLSFYARANYSFKDRYLLTFTGRADISSKFAQGNQAGYFPSGAIAWKINQEPFLKNVKWIDELKIRVSAGKTGTNSIADNMFRTLYTPTAYAGAAAIVPTQLGNDKIKWESTLQKDLGLDYGFFNNRLRGSFGYYDKTTDGVLLNISTAPSFAFGNVVVNIAEVRNRGLEFDVRGDIIQSKGFSWSTAFNIARNRSKVLKVNGGPFSDPNNRNALNLGTSIVKEGEPLGLLYGRISQGVIKTQEQLDAQKAAFPLWSVFNRWLNIGDLSYEIDPATQVWKQDIIGNATPDFFGGFTNIFGYKNFSLTTLMTFSYGNDLLYQNDVSNRAVVNSVNKGVAILDHYSASNLNSNRQRLIWGGSVFNTNENVYDASYLRMKSITLAYDLPRRLATKWNVRMASIYISATNLFTITNYPGLDPEVSDAPGSIIGGGRDLSTYPTTRELTIGLRFGF</sequence>
<reference evidence="16" key="1">
    <citation type="submission" date="2017-04" db="EMBL/GenBank/DDBJ databases">
        <authorList>
            <person name="Varghese N."/>
            <person name="Submissions S."/>
        </authorList>
    </citation>
    <scope>NUCLEOTIDE SEQUENCE [LARGE SCALE GENOMIC DNA]</scope>
    <source>
        <strain evidence="16">DSM 12126</strain>
    </source>
</reference>
<keyword evidence="4" id="KW-0406">Ion transport</keyword>
<keyword evidence="4" id="KW-0410">Iron transport</keyword>
<evidence type="ECO:0000256" key="9">
    <source>
        <dbReference type="ARBA" id="ARBA00023237"/>
    </source>
</evidence>
<keyword evidence="2 10" id="KW-0813">Transport</keyword>
<evidence type="ECO:0000259" key="14">
    <source>
        <dbReference type="Pfam" id="PF07715"/>
    </source>
</evidence>
<dbReference type="NCBIfam" id="TIGR04057">
    <property type="entry name" value="SusC_RagA_signa"/>
    <property type="match status" value="1"/>
</dbReference>
<evidence type="ECO:0000256" key="10">
    <source>
        <dbReference type="PROSITE-ProRule" id="PRU01360"/>
    </source>
</evidence>
<organism evidence="15 16">
    <name type="scientific">Pedobacter africanus</name>
    <dbReference type="NCBI Taxonomy" id="151894"/>
    <lineage>
        <taxon>Bacteria</taxon>
        <taxon>Pseudomonadati</taxon>
        <taxon>Bacteroidota</taxon>
        <taxon>Sphingobacteriia</taxon>
        <taxon>Sphingobacteriales</taxon>
        <taxon>Sphingobacteriaceae</taxon>
        <taxon>Pedobacter</taxon>
    </lineage>
</organism>
<dbReference type="Gene3D" id="2.170.130.10">
    <property type="entry name" value="TonB-dependent receptor, plug domain"/>
    <property type="match status" value="1"/>
</dbReference>
<keyword evidence="5 10" id="KW-0812">Transmembrane</keyword>
<keyword evidence="8 10" id="KW-0472">Membrane</keyword>
<dbReference type="InterPro" id="IPR000531">
    <property type="entry name" value="Beta-barrel_TonB"/>
</dbReference>
<dbReference type="InterPro" id="IPR012910">
    <property type="entry name" value="Plug_dom"/>
</dbReference>
<evidence type="ECO:0000256" key="7">
    <source>
        <dbReference type="ARBA" id="ARBA00023077"/>
    </source>
</evidence>
<keyword evidence="3 10" id="KW-1134">Transmembrane beta strand</keyword>
<evidence type="ECO:0000313" key="16">
    <source>
        <dbReference type="Proteomes" id="UP000192756"/>
    </source>
</evidence>
<protein>
    <submittedName>
        <fullName evidence="15">TonB-linked outer membrane protein, SusC/RagA family</fullName>
    </submittedName>
</protein>
<dbReference type="InterPro" id="IPR011662">
    <property type="entry name" value="Secretin/TonB_short_N"/>
</dbReference>
<evidence type="ECO:0000256" key="2">
    <source>
        <dbReference type="ARBA" id="ARBA00022448"/>
    </source>
</evidence>
<dbReference type="SUPFAM" id="SSF49464">
    <property type="entry name" value="Carboxypeptidase regulatory domain-like"/>
    <property type="match status" value="1"/>
</dbReference>
<gene>
    <name evidence="15" type="ORF">SAMN04488524_1225</name>
</gene>
<dbReference type="Proteomes" id="UP000192756">
    <property type="component" value="Unassembled WGS sequence"/>
</dbReference>
<evidence type="ECO:0000256" key="5">
    <source>
        <dbReference type="ARBA" id="ARBA00022692"/>
    </source>
</evidence>
<comment type="similarity">
    <text evidence="10 11">Belongs to the TonB-dependent receptor family.</text>
</comment>
<dbReference type="Pfam" id="PF13715">
    <property type="entry name" value="CarbopepD_reg_2"/>
    <property type="match status" value="1"/>
</dbReference>
<keyword evidence="16" id="KW-1185">Reference proteome</keyword>
<evidence type="ECO:0000313" key="15">
    <source>
        <dbReference type="EMBL" id="SMC56598.1"/>
    </source>
</evidence>
<dbReference type="InterPro" id="IPR023997">
    <property type="entry name" value="TonB-dep_OMP_SusC/RagA_CS"/>
</dbReference>
<dbReference type="InterPro" id="IPR036942">
    <property type="entry name" value="Beta-barrel_TonB_sf"/>
</dbReference>
<feature type="domain" description="TonB-dependent receptor plug" evidence="14">
    <location>
        <begin position="242"/>
        <end position="385"/>
    </location>
</feature>
<evidence type="ECO:0000256" key="8">
    <source>
        <dbReference type="ARBA" id="ARBA00023136"/>
    </source>
</evidence>
<dbReference type="InterPro" id="IPR023996">
    <property type="entry name" value="TonB-dep_OMP_SusC/RagA"/>
</dbReference>
<dbReference type="Gene3D" id="2.40.170.20">
    <property type="entry name" value="TonB-dependent receptor, beta-barrel domain"/>
    <property type="match status" value="1"/>
</dbReference>
<keyword evidence="9 10" id="KW-0998">Cell outer membrane</keyword>
<dbReference type="NCBIfam" id="TIGR04056">
    <property type="entry name" value="OMP_RagA_SusC"/>
    <property type="match status" value="1"/>
</dbReference>
<evidence type="ECO:0000256" key="4">
    <source>
        <dbReference type="ARBA" id="ARBA00022496"/>
    </source>
</evidence>
<dbReference type="STRING" id="151894.SAMN04488524_1225"/>